<evidence type="ECO:0000313" key="2">
    <source>
        <dbReference type="Proteomes" id="UP000652354"/>
    </source>
</evidence>
<proteinExistence type="predicted"/>
<protein>
    <submittedName>
        <fullName evidence="1">Uncharacterized protein</fullName>
    </submittedName>
</protein>
<organism evidence="1 2">
    <name type="scientific">Demequina activiva</name>
    <dbReference type="NCBI Taxonomy" id="1582364"/>
    <lineage>
        <taxon>Bacteria</taxon>
        <taxon>Bacillati</taxon>
        <taxon>Actinomycetota</taxon>
        <taxon>Actinomycetes</taxon>
        <taxon>Micrococcales</taxon>
        <taxon>Demequinaceae</taxon>
        <taxon>Demequina</taxon>
    </lineage>
</organism>
<dbReference type="EMBL" id="BONR01000005">
    <property type="protein sequence ID" value="GIG55340.1"/>
    <property type="molecule type" value="Genomic_DNA"/>
</dbReference>
<reference evidence="1" key="1">
    <citation type="submission" date="2021-01" db="EMBL/GenBank/DDBJ databases">
        <title>Whole genome shotgun sequence of Demequina activiva NBRC 110675.</title>
        <authorList>
            <person name="Komaki H."/>
            <person name="Tamura T."/>
        </authorList>
    </citation>
    <scope>NUCLEOTIDE SEQUENCE</scope>
    <source>
        <strain evidence="1">NBRC 110675</strain>
    </source>
</reference>
<dbReference type="Proteomes" id="UP000652354">
    <property type="component" value="Unassembled WGS sequence"/>
</dbReference>
<keyword evidence="2" id="KW-1185">Reference proteome</keyword>
<dbReference type="SUPFAM" id="SSF53383">
    <property type="entry name" value="PLP-dependent transferases"/>
    <property type="match status" value="1"/>
</dbReference>
<dbReference type="InterPro" id="IPR015422">
    <property type="entry name" value="PyrdxlP-dep_Trfase_small"/>
</dbReference>
<name>A0A919Q7S4_9MICO</name>
<dbReference type="InterPro" id="IPR015424">
    <property type="entry name" value="PyrdxlP-dep_Trfase"/>
</dbReference>
<dbReference type="AlphaFoldDB" id="A0A919Q7S4"/>
<comment type="caution">
    <text evidence="1">The sequence shown here is derived from an EMBL/GenBank/DDBJ whole genome shotgun (WGS) entry which is preliminary data.</text>
</comment>
<evidence type="ECO:0000313" key="1">
    <source>
        <dbReference type="EMBL" id="GIG55340.1"/>
    </source>
</evidence>
<gene>
    <name evidence="1" type="ORF">Dac01nite_20920</name>
</gene>
<sequence>MRSTERFAARAADAGVPVAPGPASEVIPGAGAEYFRLPFCLPPEDMRLGVKMLAERAA</sequence>
<accession>A0A919Q7S4</accession>
<dbReference type="Gene3D" id="3.90.1150.10">
    <property type="entry name" value="Aspartate Aminotransferase, domain 1"/>
    <property type="match status" value="1"/>
</dbReference>
<dbReference type="RefSeq" id="WP_203656750.1">
    <property type="nucleotide sequence ID" value="NZ_BONR01000005.1"/>
</dbReference>